<feature type="transmembrane region" description="Helical" evidence="1">
    <location>
        <begin position="6"/>
        <end position="25"/>
    </location>
</feature>
<dbReference type="Proteomes" id="UP000239920">
    <property type="component" value="Unassembled WGS sequence"/>
</dbReference>
<evidence type="ECO:0000313" key="2">
    <source>
        <dbReference type="EMBL" id="PMB81889.1"/>
    </source>
</evidence>
<keyword evidence="1" id="KW-1133">Transmembrane helix</keyword>
<sequence length="187" mass="21158">MNITLIFITFLAVNLDFFFILLFLLDRYRTQEVMVGYLLGITLLLVTSFFIGKVLDLFLPEWLLGFLGLLPIYMALHDSDEDPSHNSHRSPVVAILVTYLAVCAGCNLSIFLPVLVNETYWGFVLTVIFVLFLAAVSVALIKHFGNLTVVKHLLARYGEVLMKIVYIGVGLYVFYDSGLIFHLFNLV</sequence>
<evidence type="ECO:0008006" key="4">
    <source>
        <dbReference type="Google" id="ProtNLM"/>
    </source>
</evidence>
<dbReference type="RefSeq" id="WP_104689373.1">
    <property type="nucleotide sequence ID" value="NZ_JBKTHY010000022.1"/>
</dbReference>
<reference evidence="2 3" key="1">
    <citation type="submission" date="2017-09" db="EMBL/GenBank/DDBJ databases">
        <title>Bacterial strain isolated from the female urinary microbiota.</title>
        <authorList>
            <person name="Thomas-White K."/>
            <person name="Kumar N."/>
            <person name="Forster S."/>
            <person name="Putonti C."/>
            <person name="Lawley T."/>
            <person name="Wolfe A.J."/>
        </authorList>
    </citation>
    <scope>NUCLEOTIDE SEQUENCE [LARGE SCALE GENOMIC DNA]</scope>
    <source>
        <strain evidence="2 3">UMB0683</strain>
    </source>
</reference>
<proteinExistence type="predicted"/>
<feature type="transmembrane region" description="Helical" evidence="1">
    <location>
        <begin position="161"/>
        <end position="184"/>
    </location>
</feature>
<accession>A0A2J6NKM4</accession>
<dbReference type="Pfam" id="PF03596">
    <property type="entry name" value="Cad"/>
    <property type="match status" value="1"/>
</dbReference>
<keyword evidence="1" id="KW-0472">Membrane</keyword>
<feature type="transmembrane region" description="Helical" evidence="1">
    <location>
        <begin position="92"/>
        <end position="114"/>
    </location>
</feature>
<dbReference type="InterPro" id="IPR004676">
    <property type="entry name" value="Cd-R_transporter"/>
</dbReference>
<evidence type="ECO:0000313" key="3">
    <source>
        <dbReference type="Proteomes" id="UP000239920"/>
    </source>
</evidence>
<dbReference type="AlphaFoldDB" id="A0A2J6NKM4"/>
<dbReference type="EMBL" id="PNFV01000016">
    <property type="protein sequence ID" value="PMB81889.1"/>
    <property type="molecule type" value="Genomic_DNA"/>
</dbReference>
<gene>
    <name evidence="2" type="ORF">CK797_08835</name>
</gene>
<dbReference type="OrthoDB" id="7995400at2"/>
<comment type="caution">
    <text evidence="2">The sequence shown here is derived from an EMBL/GenBank/DDBJ whole genome shotgun (WGS) entry which is preliminary data.</text>
</comment>
<protein>
    <recommendedName>
        <fullName evidence="4">Integral membrane protein</fullName>
    </recommendedName>
</protein>
<feature type="transmembrane region" description="Helical" evidence="1">
    <location>
        <begin position="32"/>
        <end position="51"/>
    </location>
</feature>
<organism evidence="2 3">
    <name type="scientific">Limosilactobacillus pontis</name>
    <dbReference type="NCBI Taxonomy" id="35787"/>
    <lineage>
        <taxon>Bacteria</taxon>
        <taxon>Bacillati</taxon>
        <taxon>Bacillota</taxon>
        <taxon>Bacilli</taxon>
        <taxon>Lactobacillales</taxon>
        <taxon>Lactobacillaceae</taxon>
        <taxon>Limosilactobacillus</taxon>
    </lineage>
</organism>
<evidence type="ECO:0000256" key="1">
    <source>
        <dbReference type="SAM" id="Phobius"/>
    </source>
</evidence>
<feature type="transmembrane region" description="Helical" evidence="1">
    <location>
        <begin position="57"/>
        <end position="76"/>
    </location>
</feature>
<name>A0A2J6NKM4_9LACO</name>
<feature type="transmembrane region" description="Helical" evidence="1">
    <location>
        <begin position="120"/>
        <end position="141"/>
    </location>
</feature>
<keyword evidence="1" id="KW-0812">Transmembrane</keyword>